<evidence type="ECO:0000313" key="6">
    <source>
        <dbReference type="Proteomes" id="UP000715441"/>
    </source>
</evidence>
<keyword evidence="6" id="KW-1185">Reference proteome</keyword>
<keyword evidence="3" id="KW-0732">Signal</keyword>
<dbReference type="RefSeq" id="WP_168514252.1">
    <property type="nucleotide sequence ID" value="NZ_JAAXLS010000005.1"/>
</dbReference>
<dbReference type="Proteomes" id="UP000715441">
    <property type="component" value="Unassembled WGS sequence"/>
</dbReference>
<dbReference type="InterPro" id="IPR038507">
    <property type="entry name" value="YcnI-like_sf"/>
</dbReference>
<organism evidence="5 6">
    <name type="scientific">Amycolatopsis acididurans</name>
    <dbReference type="NCBI Taxonomy" id="2724524"/>
    <lineage>
        <taxon>Bacteria</taxon>
        <taxon>Bacillati</taxon>
        <taxon>Actinomycetota</taxon>
        <taxon>Actinomycetes</taxon>
        <taxon>Pseudonocardiales</taxon>
        <taxon>Pseudonocardiaceae</taxon>
        <taxon>Amycolatopsis</taxon>
    </lineage>
</organism>
<protein>
    <submittedName>
        <fullName evidence="5">YcnI family protein</fullName>
    </submittedName>
</protein>
<accession>A0ABX1J4V9</accession>
<feature type="transmembrane region" description="Helical" evidence="2">
    <location>
        <begin position="216"/>
        <end position="237"/>
    </location>
</feature>
<reference evidence="5 6" key="1">
    <citation type="submission" date="2020-04" db="EMBL/GenBank/DDBJ databases">
        <title>Novel species.</title>
        <authorList>
            <person name="Teo W.F.A."/>
            <person name="Lipun K."/>
            <person name="Srisuk N."/>
            <person name="Duangmal K."/>
        </authorList>
    </citation>
    <scope>NUCLEOTIDE SEQUENCE [LARGE SCALE GENOMIC DNA]</scope>
    <source>
        <strain evidence="5 6">K13G38</strain>
    </source>
</reference>
<keyword evidence="2" id="KW-0472">Membrane</keyword>
<evidence type="ECO:0000259" key="4">
    <source>
        <dbReference type="Pfam" id="PF07987"/>
    </source>
</evidence>
<feature type="domain" description="YncI copper-binding" evidence="4">
    <location>
        <begin position="30"/>
        <end position="182"/>
    </location>
</feature>
<keyword evidence="2" id="KW-1133">Transmembrane helix</keyword>
<evidence type="ECO:0000313" key="5">
    <source>
        <dbReference type="EMBL" id="NKQ53380.1"/>
    </source>
</evidence>
<feature type="chain" id="PRO_5046168116" evidence="3">
    <location>
        <begin position="30"/>
        <end position="247"/>
    </location>
</feature>
<dbReference type="Pfam" id="PF07987">
    <property type="entry name" value="DUF1775"/>
    <property type="match status" value="1"/>
</dbReference>
<evidence type="ECO:0000256" key="1">
    <source>
        <dbReference type="SAM" id="MobiDB-lite"/>
    </source>
</evidence>
<dbReference type="CDD" id="cd08545">
    <property type="entry name" value="YcnI_like"/>
    <property type="match status" value="1"/>
</dbReference>
<feature type="compositionally biased region" description="Low complexity" evidence="1">
    <location>
        <begin position="186"/>
        <end position="199"/>
    </location>
</feature>
<dbReference type="EMBL" id="JAAXLS010000005">
    <property type="protein sequence ID" value="NKQ53380.1"/>
    <property type="molecule type" value="Genomic_DNA"/>
</dbReference>
<keyword evidence="2" id="KW-0812">Transmembrane</keyword>
<feature type="signal peptide" evidence="3">
    <location>
        <begin position="1"/>
        <end position="29"/>
    </location>
</feature>
<evidence type="ECO:0000256" key="2">
    <source>
        <dbReference type="SAM" id="Phobius"/>
    </source>
</evidence>
<comment type="caution">
    <text evidence="5">The sequence shown here is derived from an EMBL/GenBank/DDBJ whole genome shotgun (WGS) entry which is preliminary data.</text>
</comment>
<name>A0ABX1J4V9_9PSEU</name>
<dbReference type="InterPro" id="IPR012533">
    <property type="entry name" value="YcnI-copper_dom"/>
</dbReference>
<gene>
    <name evidence="5" type="ORF">HFP15_10855</name>
</gene>
<evidence type="ECO:0000256" key="3">
    <source>
        <dbReference type="SAM" id="SignalP"/>
    </source>
</evidence>
<sequence>MSTHRALRATVVAVAFGATGLLGAGVASAHVTADIYGSEPQKGGSGAIVLRVPNEEADAGTTKVEIDFKPEYALSSVRYKPVPGWTAEVTKTQLPAPVKNGKNLDVTNPVTKIVFTAQPGSGIAKGDAEYQDFEITASTLPSTVDELVLPAIQTYDNGQVVSWDQVSTGGAEPEHPAPTVKLAAASAGGDDHAAMASGSGESGSGGSSGTDDTARWLGGAGLIVGALGLGVGGGAVLRSRKAGKSNA</sequence>
<proteinExistence type="predicted"/>
<feature type="region of interest" description="Disordered" evidence="1">
    <location>
        <begin position="186"/>
        <end position="212"/>
    </location>
</feature>
<dbReference type="Gene3D" id="2.60.40.2230">
    <property type="entry name" value="Uncharacterised protein YcnI-like PF07987, DUF1775"/>
    <property type="match status" value="1"/>
</dbReference>